<proteinExistence type="predicted"/>
<dbReference type="InterPro" id="IPR058009">
    <property type="entry name" value="TTP_Phage_16"/>
</dbReference>
<protein>
    <recommendedName>
        <fullName evidence="3">Phage tail protein</fullName>
    </recommendedName>
</protein>
<dbReference type="OrthoDB" id="3629220at2"/>
<comment type="caution">
    <text evidence="1">The sequence shown here is derived from an EMBL/GenBank/DDBJ whole genome shotgun (WGS) entry which is preliminary data.</text>
</comment>
<evidence type="ECO:0008006" key="3">
    <source>
        <dbReference type="Google" id="ProtNLM"/>
    </source>
</evidence>
<gene>
    <name evidence="1" type="ORF">E6W39_29210</name>
</gene>
<reference evidence="1 2" key="1">
    <citation type="submission" date="2019-06" db="EMBL/GenBank/DDBJ databases">
        <title>Description of Kitasatospora acidophila sp. nov. isolated from pine grove soil, and reclassification of Streptomyces novaecaesareae to Kitasatospora novaeceasareae comb. nov.</title>
        <authorList>
            <person name="Kim M.J."/>
        </authorList>
    </citation>
    <scope>NUCLEOTIDE SEQUENCE [LARGE SCALE GENOMIC DNA]</scope>
    <source>
        <strain evidence="1 2">MMS16-CNU292</strain>
    </source>
</reference>
<sequence length="165" mass="17249">MATTQQRFMRRGVTRIFFVKTIAAASNIPTRAELSGPGGTDLSKLVSDVEGWALENSPIDTPDLGSTFASSIPGEDKAATSSLTFYEDLASEVVETLLSKGVTGYVVILRKGDVPNSKSMDAFPVRVASRAASYSTGTEPAKFKVVFAVTDVPTLDAAVPAAAAG</sequence>
<keyword evidence="2" id="KW-1185">Reference proteome</keyword>
<dbReference type="RefSeq" id="WP_141636039.1">
    <property type="nucleotide sequence ID" value="NZ_VIGB01000003.1"/>
</dbReference>
<dbReference type="EMBL" id="VIGB01000003">
    <property type="protein sequence ID" value="TQF05564.1"/>
    <property type="molecule type" value="Genomic_DNA"/>
</dbReference>
<name>A0A540WAX7_9ACTN</name>
<dbReference type="AlphaFoldDB" id="A0A540WAX7"/>
<accession>A0A540WAX7</accession>
<dbReference type="Proteomes" id="UP000319103">
    <property type="component" value="Unassembled WGS sequence"/>
</dbReference>
<dbReference type="Pfam" id="PF25595">
    <property type="entry name" value="Phage_TTP_16"/>
    <property type="match status" value="1"/>
</dbReference>
<evidence type="ECO:0000313" key="2">
    <source>
        <dbReference type="Proteomes" id="UP000319103"/>
    </source>
</evidence>
<organism evidence="1 2">
    <name type="scientific">Kitasatospora acidiphila</name>
    <dbReference type="NCBI Taxonomy" id="2567942"/>
    <lineage>
        <taxon>Bacteria</taxon>
        <taxon>Bacillati</taxon>
        <taxon>Actinomycetota</taxon>
        <taxon>Actinomycetes</taxon>
        <taxon>Kitasatosporales</taxon>
        <taxon>Streptomycetaceae</taxon>
        <taxon>Kitasatospora</taxon>
    </lineage>
</organism>
<evidence type="ECO:0000313" key="1">
    <source>
        <dbReference type="EMBL" id="TQF05564.1"/>
    </source>
</evidence>